<dbReference type="RefSeq" id="WP_136435913.1">
    <property type="nucleotide sequence ID" value="NZ_SSTJ01000020.1"/>
</dbReference>
<sequence length="151" mass="16209">MAGLTDEQIAEEEKFLRGLPRVNMGALLLAPVWGPAHGMWPAFLFFVAWLFVDNAIWAASVQPTVMNVVLATVMLVGLVAATVVFAIVAQPFAAHRAEAMGVDRATYLRRQRAWAVAGAVAAVAVVAFATWYNLDMRPVMEAAANLPGSAQ</sequence>
<accession>A0A4S4FY10</accession>
<keyword evidence="1" id="KW-1133">Transmembrane helix</keyword>
<dbReference type="Proteomes" id="UP000308978">
    <property type="component" value="Unassembled WGS sequence"/>
</dbReference>
<name>A0A4S4FY10_9ACTN</name>
<protein>
    <submittedName>
        <fullName evidence="2">Viscotoxin-A3</fullName>
    </submittedName>
</protein>
<dbReference type="AlphaFoldDB" id="A0A4S4FY10"/>
<evidence type="ECO:0000313" key="2">
    <source>
        <dbReference type="EMBL" id="THG35939.1"/>
    </source>
</evidence>
<gene>
    <name evidence="2" type="ORF">E5986_10920</name>
</gene>
<keyword evidence="1" id="KW-0812">Transmembrane</keyword>
<evidence type="ECO:0000256" key="1">
    <source>
        <dbReference type="SAM" id="Phobius"/>
    </source>
</evidence>
<feature type="transmembrane region" description="Helical" evidence="1">
    <location>
        <begin position="113"/>
        <end position="132"/>
    </location>
</feature>
<reference evidence="2 3" key="1">
    <citation type="submission" date="2019-04" db="EMBL/GenBank/DDBJ databases">
        <title>Microbes associate with the intestines of laboratory mice.</title>
        <authorList>
            <person name="Navarre W."/>
            <person name="Wong E."/>
            <person name="Huang K.C."/>
            <person name="Tropini C."/>
            <person name="Ng K."/>
            <person name="Yu B."/>
        </authorList>
    </citation>
    <scope>NUCLEOTIDE SEQUENCE [LARGE SCALE GENOMIC DNA]</scope>
    <source>
        <strain evidence="2 3">NM80_B27</strain>
    </source>
</reference>
<feature type="transmembrane region" description="Helical" evidence="1">
    <location>
        <begin position="26"/>
        <end position="52"/>
    </location>
</feature>
<dbReference type="EMBL" id="SSTJ01000020">
    <property type="protein sequence ID" value="THG35939.1"/>
    <property type="molecule type" value="Genomic_DNA"/>
</dbReference>
<keyword evidence="1" id="KW-0472">Membrane</keyword>
<feature type="transmembrane region" description="Helical" evidence="1">
    <location>
        <begin position="64"/>
        <end position="92"/>
    </location>
</feature>
<evidence type="ECO:0000313" key="3">
    <source>
        <dbReference type="Proteomes" id="UP000308978"/>
    </source>
</evidence>
<proteinExistence type="predicted"/>
<comment type="caution">
    <text evidence="2">The sequence shown here is derived from an EMBL/GenBank/DDBJ whole genome shotgun (WGS) entry which is preliminary data.</text>
</comment>
<organism evidence="2 3">
    <name type="scientific">Adlercreutzia caecimuris</name>
    <dbReference type="NCBI Taxonomy" id="671266"/>
    <lineage>
        <taxon>Bacteria</taxon>
        <taxon>Bacillati</taxon>
        <taxon>Actinomycetota</taxon>
        <taxon>Coriobacteriia</taxon>
        <taxon>Eggerthellales</taxon>
        <taxon>Eggerthellaceae</taxon>
        <taxon>Adlercreutzia</taxon>
    </lineage>
</organism>